<evidence type="ECO:0000256" key="8">
    <source>
        <dbReference type="SAM" id="MobiDB-lite"/>
    </source>
</evidence>
<dbReference type="InterPro" id="IPR036864">
    <property type="entry name" value="Zn2-C6_fun-type_DNA-bd_sf"/>
</dbReference>
<name>A0A7R8AFF4_9EURO</name>
<dbReference type="GO" id="GO:0006351">
    <property type="term" value="P:DNA-templated transcription"/>
    <property type="evidence" value="ECO:0007669"/>
    <property type="project" value="InterPro"/>
</dbReference>
<dbReference type="EMBL" id="AP024443">
    <property type="protein sequence ID" value="BCS17439.1"/>
    <property type="molecule type" value="Genomic_DNA"/>
</dbReference>
<dbReference type="InterPro" id="IPR052202">
    <property type="entry name" value="Yeast_MetPath_Reg"/>
</dbReference>
<accession>A0A7R8AFF4</accession>
<dbReference type="GeneID" id="64967444"/>
<organism evidence="10 11">
    <name type="scientific">Aspergillus puulaauensis</name>
    <dbReference type="NCBI Taxonomy" id="1220207"/>
    <lineage>
        <taxon>Eukaryota</taxon>
        <taxon>Fungi</taxon>
        <taxon>Dikarya</taxon>
        <taxon>Ascomycota</taxon>
        <taxon>Pezizomycotina</taxon>
        <taxon>Eurotiomycetes</taxon>
        <taxon>Eurotiomycetidae</taxon>
        <taxon>Eurotiales</taxon>
        <taxon>Aspergillaceae</taxon>
        <taxon>Aspergillus</taxon>
    </lineage>
</organism>
<dbReference type="SMART" id="SM00066">
    <property type="entry name" value="GAL4"/>
    <property type="match status" value="1"/>
</dbReference>
<keyword evidence="4" id="KW-0805">Transcription regulation</keyword>
<dbReference type="CDD" id="cd12148">
    <property type="entry name" value="fungal_TF_MHR"/>
    <property type="match status" value="1"/>
</dbReference>
<feature type="region of interest" description="Disordered" evidence="8">
    <location>
        <begin position="1"/>
        <end position="24"/>
    </location>
</feature>
<dbReference type="AlphaFoldDB" id="A0A7R8AFF4"/>
<keyword evidence="11" id="KW-1185">Reference proteome</keyword>
<dbReference type="PANTHER" id="PTHR47782">
    <property type="entry name" value="ZN(II)2CYS6 TRANSCRIPTION FACTOR (EUROFUNG)-RELATED"/>
    <property type="match status" value="1"/>
</dbReference>
<dbReference type="PROSITE" id="PS00463">
    <property type="entry name" value="ZN2_CY6_FUNGAL_1"/>
    <property type="match status" value="1"/>
</dbReference>
<proteinExistence type="predicted"/>
<evidence type="ECO:0000256" key="1">
    <source>
        <dbReference type="ARBA" id="ARBA00004123"/>
    </source>
</evidence>
<dbReference type="CDD" id="cd00067">
    <property type="entry name" value="GAL4"/>
    <property type="match status" value="1"/>
</dbReference>
<comment type="subcellular location">
    <subcellularLocation>
        <location evidence="1">Nucleus</location>
    </subcellularLocation>
</comment>
<dbReference type="Pfam" id="PF00172">
    <property type="entry name" value="Zn_clus"/>
    <property type="match status" value="1"/>
</dbReference>
<dbReference type="Pfam" id="PF04082">
    <property type="entry name" value="Fungal_trans"/>
    <property type="match status" value="1"/>
</dbReference>
<keyword evidence="3" id="KW-0862">Zinc</keyword>
<dbReference type="GO" id="GO:0000981">
    <property type="term" value="F:DNA-binding transcription factor activity, RNA polymerase II-specific"/>
    <property type="evidence" value="ECO:0007669"/>
    <property type="project" value="InterPro"/>
</dbReference>
<evidence type="ECO:0000256" key="6">
    <source>
        <dbReference type="ARBA" id="ARBA00023163"/>
    </source>
</evidence>
<dbReference type="Proteomes" id="UP000654913">
    <property type="component" value="Chromosome 1"/>
</dbReference>
<gene>
    <name evidence="10" type="ORF">APUU_10267A</name>
</gene>
<dbReference type="Gene3D" id="4.10.240.10">
    <property type="entry name" value="Zn(2)-C6 fungal-type DNA-binding domain"/>
    <property type="match status" value="1"/>
</dbReference>
<evidence type="ECO:0000259" key="9">
    <source>
        <dbReference type="PROSITE" id="PS50048"/>
    </source>
</evidence>
<feature type="domain" description="Zn(2)-C6 fungal-type" evidence="9">
    <location>
        <begin position="27"/>
        <end position="56"/>
    </location>
</feature>
<feature type="region of interest" description="Disordered" evidence="8">
    <location>
        <begin position="391"/>
        <end position="410"/>
    </location>
</feature>
<reference evidence="10" key="2">
    <citation type="submission" date="2021-02" db="EMBL/GenBank/DDBJ databases">
        <title>Aspergillus puulaauensis MK2 genome sequence.</title>
        <authorList>
            <person name="Futagami T."/>
            <person name="Mori K."/>
            <person name="Kadooka C."/>
            <person name="Tanaka T."/>
        </authorList>
    </citation>
    <scope>NUCLEOTIDE SEQUENCE</scope>
    <source>
        <strain evidence="10">MK2</strain>
    </source>
</reference>
<dbReference type="SUPFAM" id="SSF57701">
    <property type="entry name" value="Zn2/Cys6 DNA-binding domain"/>
    <property type="match status" value="1"/>
</dbReference>
<dbReference type="KEGG" id="apuu:APUU_10267A"/>
<evidence type="ECO:0000256" key="4">
    <source>
        <dbReference type="ARBA" id="ARBA00023015"/>
    </source>
</evidence>
<keyword evidence="5" id="KW-0238">DNA-binding</keyword>
<dbReference type="RefSeq" id="XP_041549633.1">
    <property type="nucleotide sequence ID" value="XM_041698896.1"/>
</dbReference>
<dbReference type="PROSITE" id="PS50048">
    <property type="entry name" value="ZN2_CY6_FUNGAL_2"/>
    <property type="match status" value="1"/>
</dbReference>
<evidence type="ECO:0000256" key="2">
    <source>
        <dbReference type="ARBA" id="ARBA00022723"/>
    </source>
</evidence>
<keyword evidence="2" id="KW-0479">Metal-binding</keyword>
<dbReference type="GO" id="GO:0045944">
    <property type="term" value="P:positive regulation of transcription by RNA polymerase II"/>
    <property type="evidence" value="ECO:0007669"/>
    <property type="project" value="TreeGrafter"/>
</dbReference>
<reference evidence="10" key="1">
    <citation type="submission" date="2021-01" db="EMBL/GenBank/DDBJ databases">
        <authorList>
            <consortium name="Aspergillus puulaauensis MK2 genome sequencing consortium"/>
            <person name="Kazuki M."/>
            <person name="Futagami T."/>
        </authorList>
    </citation>
    <scope>NUCLEOTIDE SEQUENCE</scope>
    <source>
        <strain evidence="10">MK2</strain>
    </source>
</reference>
<protein>
    <recommendedName>
        <fullName evidence="9">Zn(2)-C6 fungal-type domain-containing protein</fullName>
    </recommendedName>
</protein>
<evidence type="ECO:0000313" key="10">
    <source>
        <dbReference type="EMBL" id="BCS17439.1"/>
    </source>
</evidence>
<dbReference type="GO" id="GO:0043565">
    <property type="term" value="F:sequence-specific DNA binding"/>
    <property type="evidence" value="ECO:0007669"/>
    <property type="project" value="TreeGrafter"/>
</dbReference>
<keyword evidence="6" id="KW-0804">Transcription</keyword>
<dbReference type="GO" id="GO:0008270">
    <property type="term" value="F:zinc ion binding"/>
    <property type="evidence" value="ECO:0007669"/>
    <property type="project" value="InterPro"/>
</dbReference>
<evidence type="ECO:0000256" key="7">
    <source>
        <dbReference type="ARBA" id="ARBA00023242"/>
    </source>
</evidence>
<dbReference type="InterPro" id="IPR007219">
    <property type="entry name" value="XnlR_reg_dom"/>
</dbReference>
<dbReference type="InterPro" id="IPR001138">
    <property type="entry name" value="Zn2Cys6_DnaBD"/>
</dbReference>
<evidence type="ECO:0000313" key="11">
    <source>
        <dbReference type="Proteomes" id="UP000654913"/>
    </source>
</evidence>
<keyword evidence="7" id="KW-0539">Nucleus</keyword>
<evidence type="ECO:0000256" key="3">
    <source>
        <dbReference type="ARBA" id="ARBA00022833"/>
    </source>
</evidence>
<dbReference type="GO" id="GO:0005634">
    <property type="term" value="C:nucleus"/>
    <property type="evidence" value="ECO:0007669"/>
    <property type="project" value="UniProtKB-SubCell"/>
</dbReference>
<evidence type="ECO:0000256" key="5">
    <source>
        <dbReference type="ARBA" id="ARBA00023125"/>
    </source>
</evidence>
<dbReference type="SMART" id="SM00906">
    <property type="entry name" value="Fungal_trans"/>
    <property type="match status" value="1"/>
</dbReference>
<dbReference type="PANTHER" id="PTHR47782:SF12">
    <property type="entry name" value="ZN(II)2CYS6 TRANSCRIPTION FACTOR (EUROFUNG)"/>
    <property type="match status" value="1"/>
</dbReference>
<sequence length="682" mass="76039">MAKGGSVGTPSPSVRRHRPGLSRSAAACERCRRRKQKCDGKTPTCGPCETVGANCVPSRRLVVQQENRECECDLLRGRLASIQQDYDSLLLQFDQLRPEKRFGADKQPEPIQFDTAVIDLQPSDVFHTPHDDGVLPAVGAQPQLTDTVLNSDLSYTGRILRPTFAPLPNFRDAYRSALSSAWDLWGDDSTSAETSLVNANSQNICAPAGFDDAAFASLVDVFFERRWPYLPVLHRPSFVKDHFNPFIARPVPVPVSSFLVNMVCAIAATEKASTRQGNGEHRIFFNRAIQDLHVVIQADDFECVQCLLLLCMYGHNEPQSVNMWYTTGLALQLALGIDLHRKESLSGLNMRQAEMSKRVFWCAYVMSCSMAINMGRPLGIHEDDITTPLPLPLTDEQLDETSGAPDPPLVPQVSDTSTFIHIIQLRKINARVYGSFHSIGRTRSEPTDLEATRNAFFSELNHWLITAPRYARTVSTFQSQEWFQIAFHHAVLSLYRPSRAVPMPSSEDLRLCMESAIGLINSYSSLYARNRIKYTFVAIHSLFMAAVTMLYALRASPVLRHELTRPVVQTNILTFLTLFRGISNGRAVGEKCSSIIERLGNSILTLFDANDSPGVELDPEFQSWFGLQTHTFPTPSPGNLVDGLTTGREHLDFPDIRVDLPWMDLFTEGVGLGSADAWSFLS</sequence>
<dbReference type="OrthoDB" id="189997at2759"/>